<evidence type="ECO:0000256" key="1">
    <source>
        <dbReference type="ARBA" id="ARBA00005189"/>
    </source>
</evidence>
<name>A0A656HGG4_THINJ</name>
<gene>
    <name evidence="6" type="ORF">Thini_3001</name>
</gene>
<dbReference type="OrthoDB" id="9812274at2"/>
<dbReference type="AlphaFoldDB" id="A0A656HGG4"/>
<feature type="transmembrane region" description="Helical" evidence="4">
    <location>
        <begin position="15"/>
        <end position="37"/>
    </location>
</feature>
<organism evidence="6 7">
    <name type="scientific">Thiothrix nivea (strain ATCC 35100 / DSM 5205 / JP2)</name>
    <dbReference type="NCBI Taxonomy" id="870187"/>
    <lineage>
        <taxon>Bacteria</taxon>
        <taxon>Pseudomonadati</taxon>
        <taxon>Pseudomonadota</taxon>
        <taxon>Gammaproteobacteria</taxon>
        <taxon>Thiotrichales</taxon>
        <taxon>Thiotrichaceae</taxon>
        <taxon>Thiothrix</taxon>
    </lineage>
</organism>
<evidence type="ECO:0000313" key="7">
    <source>
        <dbReference type="Proteomes" id="UP000005317"/>
    </source>
</evidence>
<keyword evidence="4" id="KW-0472">Membrane</keyword>
<proteinExistence type="predicted"/>
<dbReference type="EMBL" id="JH651384">
    <property type="protein sequence ID" value="EIJ35527.1"/>
    <property type="molecule type" value="Genomic_DNA"/>
</dbReference>
<keyword evidence="4" id="KW-0812">Transmembrane</keyword>
<dbReference type="PANTHER" id="PTHR10434:SF40">
    <property type="entry name" value="1-ACYL-SN-GLYCEROL-3-PHOSPHATE ACYLTRANSFERASE"/>
    <property type="match status" value="1"/>
</dbReference>
<keyword evidence="4" id="KW-1133">Transmembrane helix</keyword>
<evidence type="ECO:0000313" key="6">
    <source>
        <dbReference type="EMBL" id="EIJ35527.1"/>
    </source>
</evidence>
<evidence type="ECO:0000259" key="5">
    <source>
        <dbReference type="SMART" id="SM00563"/>
    </source>
</evidence>
<keyword evidence="7" id="KW-1185">Reference proteome</keyword>
<dbReference type="InterPro" id="IPR002123">
    <property type="entry name" value="Plipid/glycerol_acylTrfase"/>
</dbReference>
<reference evidence="7" key="1">
    <citation type="journal article" date="2011" name="Stand. Genomic Sci.">
        <title>Genome sequence of the filamentous, gliding Thiothrix nivea neotype strain (JP2(T)).</title>
        <authorList>
            <person name="Lapidus A."/>
            <person name="Nolan M."/>
            <person name="Lucas S."/>
            <person name="Glavina Del Rio T."/>
            <person name="Tice H."/>
            <person name="Cheng J.F."/>
            <person name="Tapia R."/>
            <person name="Han C."/>
            <person name="Goodwin L."/>
            <person name="Pitluck S."/>
            <person name="Liolios K."/>
            <person name="Pagani I."/>
            <person name="Ivanova N."/>
            <person name="Huntemann M."/>
            <person name="Mavromatis K."/>
            <person name="Mikhailova N."/>
            <person name="Pati A."/>
            <person name="Chen A."/>
            <person name="Palaniappan K."/>
            <person name="Land M."/>
            <person name="Brambilla E.M."/>
            <person name="Rohde M."/>
            <person name="Abt B."/>
            <person name="Verbarg S."/>
            <person name="Goker M."/>
            <person name="Bristow J."/>
            <person name="Eisen J.A."/>
            <person name="Markowitz V."/>
            <person name="Hugenholtz P."/>
            <person name="Kyrpides N.C."/>
            <person name="Klenk H.P."/>
            <person name="Woyke T."/>
        </authorList>
    </citation>
    <scope>NUCLEOTIDE SEQUENCE [LARGE SCALE GENOMIC DNA]</scope>
    <source>
        <strain evidence="7">ATCC 35100 / DSM 5205 / JP2</strain>
    </source>
</reference>
<feature type="domain" description="Phospholipid/glycerol acyltransferase" evidence="5">
    <location>
        <begin position="79"/>
        <end position="194"/>
    </location>
</feature>
<accession>A0A656HGG4</accession>
<dbReference type="GO" id="GO:0006654">
    <property type="term" value="P:phosphatidic acid biosynthetic process"/>
    <property type="evidence" value="ECO:0007669"/>
    <property type="project" value="TreeGrafter"/>
</dbReference>
<dbReference type="SMART" id="SM00563">
    <property type="entry name" value="PlsC"/>
    <property type="match status" value="1"/>
</dbReference>
<dbReference type="GO" id="GO:0003841">
    <property type="term" value="F:1-acylglycerol-3-phosphate O-acyltransferase activity"/>
    <property type="evidence" value="ECO:0007669"/>
    <property type="project" value="TreeGrafter"/>
</dbReference>
<comment type="pathway">
    <text evidence="1">Lipid metabolism.</text>
</comment>
<dbReference type="CDD" id="cd07989">
    <property type="entry name" value="LPLAT_AGPAT-like"/>
    <property type="match status" value="1"/>
</dbReference>
<dbReference type="SUPFAM" id="SSF69593">
    <property type="entry name" value="Glycerol-3-phosphate (1)-acyltransferase"/>
    <property type="match status" value="1"/>
</dbReference>
<evidence type="ECO:0000256" key="4">
    <source>
        <dbReference type="SAM" id="Phobius"/>
    </source>
</evidence>
<dbReference type="PANTHER" id="PTHR10434">
    <property type="entry name" value="1-ACYL-SN-GLYCEROL-3-PHOSPHATE ACYLTRANSFERASE"/>
    <property type="match status" value="1"/>
</dbReference>
<protein>
    <submittedName>
        <fullName evidence="6">Phospholipid/glycerol acyltransferase</fullName>
    </submittedName>
</protein>
<dbReference type="Proteomes" id="UP000005317">
    <property type="component" value="Unassembled WGS sequence"/>
</dbReference>
<keyword evidence="3 6" id="KW-0012">Acyltransferase</keyword>
<evidence type="ECO:0000256" key="3">
    <source>
        <dbReference type="ARBA" id="ARBA00023315"/>
    </source>
</evidence>
<dbReference type="RefSeq" id="WP_002709427.1">
    <property type="nucleotide sequence ID" value="NZ_JH651384.1"/>
</dbReference>
<dbReference type="Pfam" id="PF01553">
    <property type="entry name" value="Acyltransferase"/>
    <property type="match status" value="1"/>
</dbReference>
<evidence type="ECO:0000256" key="2">
    <source>
        <dbReference type="ARBA" id="ARBA00022679"/>
    </source>
</evidence>
<keyword evidence="2 6" id="KW-0808">Transferase</keyword>
<sequence precursor="true">MNALYKLWLGTRATVFWVGFALSTLLAGLLTPLAWLFPLKYRYPATTLWNRFNLWWLKVTCGVNYQVWGRENIPTDSAFIIMSNHQSTWETFALTHIFPQHLSWVLKRELLKIPFFGWGLRLIKPIAIDRGAGRAAVKQLSHQGKALLEEGISIVIFPEGTRVKPGESLPYKIGGAILASHSGFPVVPVAHNAGASWPRHAWIKQPGIITVSIGPAFSSKGLKADAINQRVQDWIEAEKSRLPPVSPQPGN</sequence>